<feature type="site" description="L-lysine inhibitor binding" evidence="16">
    <location>
        <position position="80"/>
    </location>
</feature>
<evidence type="ECO:0000256" key="10">
    <source>
        <dbReference type="ARBA" id="ARBA00023270"/>
    </source>
</evidence>
<dbReference type="Pfam" id="PF00701">
    <property type="entry name" value="DHDPS"/>
    <property type="match status" value="1"/>
</dbReference>
<evidence type="ECO:0000256" key="14">
    <source>
        <dbReference type="PIRSR" id="PIRSR001365-1"/>
    </source>
</evidence>
<dbReference type="PANTHER" id="PTHR12128">
    <property type="entry name" value="DIHYDRODIPICOLINATE SYNTHASE"/>
    <property type="match status" value="1"/>
</dbReference>
<evidence type="ECO:0000256" key="3">
    <source>
        <dbReference type="ARBA" id="ARBA00007592"/>
    </source>
</evidence>
<dbReference type="PRINTS" id="PR00146">
    <property type="entry name" value="DHPICSNTHASE"/>
</dbReference>
<evidence type="ECO:0000256" key="2">
    <source>
        <dbReference type="ARBA" id="ARBA00005120"/>
    </source>
</evidence>
<feature type="site" description="Part of a proton relay during catalysis" evidence="12 16">
    <location>
        <position position="44"/>
    </location>
</feature>
<comment type="function">
    <text evidence="1 12">Catalyzes the condensation of (S)-aspartate-beta-semialdehyde [(S)-ASA] and pyruvate to 4-hydroxy-tetrahydrodipicolinate (HTPA).</text>
</comment>
<comment type="subcellular location">
    <subcellularLocation>
        <location evidence="12">Cytoplasm</location>
    </subcellularLocation>
</comment>
<evidence type="ECO:0000256" key="13">
    <source>
        <dbReference type="PIRNR" id="PIRNR001365"/>
    </source>
</evidence>
<dbReference type="AlphaFoldDB" id="A0A857JIZ8"/>
<dbReference type="GO" id="GO:0019877">
    <property type="term" value="P:diaminopimelate biosynthetic process"/>
    <property type="evidence" value="ECO:0007669"/>
    <property type="project" value="UniProtKB-UniRule"/>
</dbReference>
<protein>
    <recommendedName>
        <fullName evidence="4 12">4-hydroxy-tetrahydrodipicolinate synthase</fullName>
        <shortName evidence="12">HTPA synthase</shortName>
        <ecNumber evidence="4 12">4.3.3.7</ecNumber>
    </recommendedName>
</protein>
<feature type="binding site" evidence="12 15">
    <location>
        <position position="203"/>
    </location>
    <ligand>
        <name>pyruvate</name>
        <dbReference type="ChEBI" id="CHEBI:15361"/>
    </ligand>
</feature>
<evidence type="ECO:0000256" key="4">
    <source>
        <dbReference type="ARBA" id="ARBA00012086"/>
    </source>
</evidence>
<keyword evidence="5 12" id="KW-0963">Cytoplasm</keyword>
<dbReference type="InterPro" id="IPR020625">
    <property type="entry name" value="Schiff_base-form_aldolases_AS"/>
</dbReference>
<dbReference type="PROSITE" id="PS00666">
    <property type="entry name" value="DHDPS_2"/>
    <property type="match status" value="1"/>
</dbReference>
<keyword evidence="8 12" id="KW-0457">Lysine biosynthesis</keyword>
<evidence type="ECO:0000256" key="15">
    <source>
        <dbReference type="PIRSR" id="PIRSR001365-2"/>
    </source>
</evidence>
<dbReference type="InterPro" id="IPR020624">
    <property type="entry name" value="Schiff_base-form_aldolases_CS"/>
</dbReference>
<dbReference type="SUPFAM" id="SSF51569">
    <property type="entry name" value="Aldolase"/>
    <property type="match status" value="1"/>
</dbReference>
<sequence length="293" mass="31545">MFTGSYVALITPMNQSGEIDYPSLKKLVEFHIANGSHGLIAVGTTGESATLPFDEHIEVVKRMVEFADKKIPVIAGSGANSTAEAIFLSEQMADTGIDGFLSVVPYYNKPQQKGMVAHFKAVADATDLPVLLYNVPGRTVADMLPETVAELATHPKIVGLKDATGDIARLKQTQPLVDKDFVFLSGDDGTGCEFLTAGGHGVISVTANIVPKQMAQMCEAAFAGDFATAKEIDRQIAELHSALFIEPNPVLPKWALYKMGLIQSAFLRLPLIESELDSQNHIEQVMRNSGVLS</sequence>
<keyword evidence="10 12" id="KW-0704">Schiff base</keyword>
<accession>A0A857JIZ8</accession>
<evidence type="ECO:0000256" key="16">
    <source>
        <dbReference type="PIRSR" id="PIRSR001365-3"/>
    </source>
</evidence>
<dbReference type="GO" id="GO:0009089">
    <property type="term" value="P:lysine biosynthetic process via diaminopimelate"/>
    <property type="evidence" value="ECO:0007669"/>
    <property type="project" value="UniProtKB-UniRule"/>
</dbReference>
<keyword evidence="18" id="KW-1185">Reference proteome</keyword>
<comment type="subunit">
    <text evidence="12">Homotetramer; dimer of dimers.</text>
</comment>
<dbReference type="InterPro" id="IPR013785">
    <property type="entry name" value="Aldolase_TIM"/>
</dbReference>
<feature type="active site" description="Proton donor/acceptor" evidence="12 14">
    <location>
        <position position="133"/>
    </location>
</feature>
<evidence type="ECO:0000256" key="7">
    <source>
        <dbReference type="ARBA" id="ARBA00022915"/>
    </source>
</evidence>
<organism evidence="17 18">
    <name type="scientific">Paraglaciecola mesophila</name>
    <dbReference type="NCBI Taxonomy" id="197222"/>
    <lineage>
        <taxon>Bacteria</taxon>
        <taxon>Pseudomonadati</taxon>
        <taxon>Pseudomonadota</taxon>
        <taxon>Gammaproteobacteria</taxon>
        <taxon>Alteromonadales</taxon>
        <taxon>Alteromonadaceae</taxon>
        <taxon>Paraglaciecola</taxon>
    </lineage>
</organism>
<dbReference type="Gene3D" id="3.20.20.70">
    <property type="entry name" value="Aldolase class I"/>
    <property type="match status" value="1"/>
</dbReference>
<dbReference type="NCBIfam" id="TIGR00674">
    <property type="entry name" value="dapA"/>
    <property type="match status" value="1"/>
</dbReference>
<evidence type="ECO:0000256" key="8">
    <source>
        <dbReference type="ARBA" id="ARBA00023154"/>
    </source>
</evidence>
<dbReference type="EMBL" id="CP047656">
    <property type="protein sequence ID" value="QHJ10614.1"/>
    <property type="molecule type" value="Genomic_DNA"/>
</dbReference>
<keyword evidence="7 12" id="KW-0220">Diaminopimelate biosynthesis</keyword>
<feature type="site" description="L-lysine inhibitor binding; via carbonyl oxygen" evidence="16">
    <location>
        <position position="49"/>
    </location>
</feature>
<dbReference type="GO" id="GO:0008840">
    <property type="term" value="F:4-hydroxy-tetrahydrodipicolinate synthase activity"/>
    <property type="evidence" value="ECO:0007669"/>
    <property type="project" value="UniProtKB-UniRule"/>
</dbReference>
<dbReference type="EC" id="4.3.3.7" evidence="4 12"/>
<dbReference type="CDD" id="cd00950">
    <property type="entry name" value="DHDPS"/>
    <property type="match status" value="1"/>
</dbReference>
<proteinExistence type="inferred from homology"/>
<feature type="binding site" evidence="12 15">
    <location>
        <position position="45"/>
    </location>
    <ligand>
        <name>pyruvate</name>
        <dbReference type="ChEBI" id="CHEBI:15361"/>
    </ligand>
</feature>
<dbReference type="GO" id="GO:0005829">
    <property type="term" value="C:cytosol"/>
    <property type="evidence" value="ECO:0007669"/>
    <property type="project" value="TreeGrafter"/>
</dbReference>
<comment type="similarity">
    <text evidence="3 12 13">Belongs to the DapA family.</text>
</comment>
<evidence type="ECO:0000313" key="17">
    <source>
        <dbReference type="EMBL" id="QHJ10614.1"/>
    </source>
</evidence>
<evidence type="ECO:0000256" key="11">
    <source>
        <dbReference type="ARBA" id="ARBA00047836"/>
    </source>
</evidence>
<dbReference type="InterPro" id="IPR005263">
    <property type="entry name" value="DapA"/>
</dbReference>
<dbReference type="UniPathway" id="UPA00034">
    <property type="reaction ID" value="UER00017"/>
</dbReference>
<evidence type="ECO:0000256" key="6">
    <source>
        <dbReference type="ARBA" id="ARBA00022605"/>
    </source>
</evidence>
<dbReference type="SMART" id="SM01130">
    <property type="entry name" value="DHDPS"/>
    <property type="match status" value="1"/>
</dbReference>
<keyword evidence="6 12" id="KW-0028">Amino-acid biosynthesis</keyword>
<evidence type="ECO:0000256" key="12">
    <source>
        <dbReference type="HAMAP-Rule" id="MF_00418"/>
    </source>
</evidence>
<feature type="site" description="L-lysine inhibitor binding" evidence="16">
    <location>
        <position position="84"/>
    </location>
</feature>
<feature type="active site" description="Schiff-base intermediate with substrate" evidence="12 14">
    <location>
        <position position="161"/>
    </location>
</feature>
<dbReference type="PANTHER" id="PTHR12128:SF66">
    <property type="entry name" value="4-HYDROXY-2-OXOGLUTARATE ALDOLASE, MITOCHONDRIAL"/>
    <property type="match status" value="1"/>
</dbReference>
<feature type="site" description="Part of a proton relay during catalysis" evidence="12 16">
    <location>
        <position position="107"/>
    </location>
</feature>
<reference evidence="17 18" key="1">
    <citation type="submission" date="2019-12" db="EMBL/GenBank/DDBJ databases">
        <title>Genome sequencing and assembly of endphytes of Porphyra tenera.</title>
        <authorList>
            <person name="Park J.M."/>
            <person name="Shin R."/>
            <person name="Jo S.H."/>
        </authorList>
    </citation>
    <scope>NUCLEOTIDE SEQUENCE [LARGE SCALE GENOMIC DNA]</scope>
    <source>
        <strain evidence="17 18">GPM4</strain>
    </source>
</reference>
<dbReference type="InterPro" id="IPR002220">
    <property type="entry name" value="DapA-like"/>
</dbReference>
<name>A0A857JIZ8_9ALTE</name>
<dbReference type="OrthoDB" id="9782828at2"/>
<evidence type="ECO:0000256" key="5">
    <source>
        <dbReference type="ARBA" id="ARBA00022490"/>
    </source>
</evidence>
<evidence type="ECO:0000313" key="18">
    <source>
        <dbReference type="Proteomes" id="UP000464524"/>
    </source>
</evidence>
<dbReference type="RefSeq" id="WP_160178469.1">
    <property type="nucleotide sequence ID" value="NZ_CP047656.1"/>
</dbReference>
<dbReference type="HAMAP" id="MF_00418">
    <property type="entry name" value="DapA"/>
    <property type="match status" value="1"/>
</dbReference>
<comment type="caution">
    <text evidence="12">Was originally thought to be a dihydrodipicolinate synthase (DHDPS), catalyzing the condensation of (S)-aspartate-beta-semialdehyde [(S)-ASA] and pyruvate to dihydrodipicolinate (DHDP). However, it was shown in E.coli that the product of the enzymatic reaction is not dihydrodipicolinate but in fact (4S)-4-hydroxy-2,3,4,5-tetrahydro-(2S)-dipicolinic acid (HTPA), and that the consecutive dehydration reaction leading to DHDP is not spontaneous but catalyzed by DapB.</text>
</comment>
<gene>
    <name evidence="12" type="primary">dapA</name>
    <name evidence="17" type="ORF">FX988_00833</name>
</gene>
<evidence type="ECO:0000256" key="9">
    <source>
        <dbReference type="ARBA" id="ARBA00023239"/>
    </source>
</evidence>
<comment type="pathway">
    <text evidence="2 12">Amino-acid biosynthesis; L-lysine biosynthesis via DAP pathway; (S)-tetrahydrodipicolinate from L-aspartate: step 3/4.</text>
</comment>
<dbReference type="PIRSF" id="PIRSF001365">
    <property type="entry name" value="DHDPS"/>
    <property type="match status" value="1"/>
</dbReference>
<dbReference type="PROSITE" id="PS00665">
    <property type="entry name" value="DHDPS_1"/>
    <property type="match status" value="1"/>
</dbReference>
<dbReference type="KEGG" id="pmes:FX988_00833"/>
<dbReference type="Proteomes" id="UP000464524">
    <property type="component" value="Chromosome"/>
</dbReference>
<evidence type="ECO:0000256" key="1">
    <source>
        <dbReference type="ARBA" id="ARBA00003294"/>
    </source>
</evidence>
<keyword evidence="9 12" id="KW-0456">Lyase</keyword>
<comment type="catalytic activity">
    <reaction evidence="11 12">
        <text>L-aspartate 4-semialdehyde + pyruvate = (2S,4S)-4-hydroxy-2,3,4,5-tetrahydrodipicolinate + H2O + H(+)</text>
        <dbReference type="Rhea" id="RHEA:34171"/>
        <dbReference type="ChEBI" id="CHEBI:15361"/>
        <dbReference type="ChEBI" id="CHEBI:15377"/>
        <dbReference type="ChEBI" id="CHEBI:15378"/>
        <dbReference type="ChEBI" id="CHEBI:67139"/>
        <dbReference type="ChEBI" id="CHEBI:537519"/>
        <dbReference type="EC" id="4.3.3.7"/>
    </reaction>
</comment>
<feature type="site" description="L-lysine inhibitor binding" evidence="16">
    <location>
        <position position="106"/>
    </location>
</feature>